<dbReference type="EMBL" id="ATMH01011635">
    <property type="protein sequence ID" value="EPY15952.1"/>
    <property type="molecule type" value="Genomic_DNA"/>
</dbReference>
<name>S9TD49_9TRYP</name>
<accession>S9TD49</accession>
<evidence type="ECO:0000313" key="1">
    <source>
        <dbReference type="EMBL" id="EPY15952.1"/>
    </source>
</evidence>
<organism evidence="1 2">
    <name type="scientific">Strigomonas culicis</name>
    <dbReference type="NCBI Taxonomy" id="28005"/>
    <lineage>
        <taxon>Eukaryota</taxon>
        <taxon>Discoba</taxon>
        <taxon>Euglenozoa</taxon>
        <taxon>Kinetoplastea</taxon>
        <taxon>Metakinetoplastina</taxon>
        <taxon>Trypanosomatida</taxon>
        <taxon>Trypanosomatidae</taxon>
        <taxon>Strigomonadinae</taxon>
        <taxon>Strigomonas</taxon>
    </lineage>
</organism>
<protein>
    <submittedName>
        <fullName evidence="1">Uncharacterized protein</fullName>
    </submittedName>
</protein>
<reference evidence="1 2" key="1">
    <citation type="journal article" date="2013" name="PLoS ONE">
        <title>Predicting the Proteins of Angomonas deanei, Strigomonas culicis and Their Respective Endosymbionts Reveals New Aspects of the Trypanosomatidae Family.</title>
        <authorList>
            <person name="Motta M.C."/>
            <person name="Martins A.C."/>
            <person name="de Souza S.S."/>
            <person name="Catta-Preta C.M."/>
            <person name="Silva R."/>
            <person name="Klein C.C."/>
            <person name="de Almeida L.G."/>
            <person name="de Lima Cunha O."/>
            <person name="Ciapina L.P."/>
            <person name="Brocchi M."/>
            <person name="Colabardini A.C."/>
            <person name="de Araujo Lima B."/>
            <person name="Machado C.R."/>
            <person name="de Almeida Soares C.M."/>
            <person name="Probst C.M."/>
            <person name="de Menezes C.B."/>
            <person name="Thompson C.E."/>
            <person name="Bartholomeu D.C."/>
            <person name="Gradia D.F."/>
            <person name="Pavoni D.P."/>
            <person name="Grisard E.C."/>
            <person name="Fantinatti-Garboggini F."/>
            <person name="Marchini F.K."/>
            <person name="Rodrigues-Luiz G.F."/>
            <person name="Wagner G."/>
            <person name="Goldman G.H."/>
            <person name="Fietto J.L."/>
            <person name="Elias M.C."/>
            <person name="Goldman M.H."/>
            <person name="Sagot M.F."/>
            <person name="Pereira M."/>
            <person name="Stoco P.H."/>
            <person name="de Mendonca-Neto R.P."/>
            <person name="Teixeira S.M."/>
            <person name="Maciel T.E."/>
            <person name="de Oliveira Mendes T.A."/>
            <person name="Urmenyi T.P."/>
            <person name="de Souza W."/>
            <person name="Schenkman S."/>
            <person name="de Vasconcelos A.T."/>
        </authorList>
    </citation>
    <scope>NUCLEOTIDE SEQUENCE [LARGE SCALE GENOMIC DNA]</scope>
</reference>
<proteinExistence type="predicted"/>
<dbReference type="Proteomes" id="UP000015354">
    <property type="component" value="Unassembled WGS sequence"/>
</dbReference>
<comment type="caution">
    <text evidence="1">The sequence shown here is derived from an EMBL/GenBank/DDBJ whole genome shotgun (WGS) entry which is preliminary data.</text>
</comment>
<sequence>MMSSTAASNATILENGVELTDIRIGASQRALFFHLAVPDPARVTLRFQELNTASRCMLLASPTDPTHRRDGHMALDVAAPGEAVHFASGGRALPARLSVL</sequence>
<gene>
    <name evidence="1" type="ORF">STCU_11650</name>
</gene>
<keyword evidence="2" id="KW-1185">Reference proteome</keyword>
<dbReference type="AlphaFoldDB" id="S9TD49"/>
<evidence type="ECO:0000313" key="2">
    <source>
        <dbReference type="Proteomes" id="UP000015354"/>
    </source>
</evidence>